<gene>
    <name evidence="2" type="ORF">TH68_08280</name>
</gene>
<evidence type="ECO:0000313" key="3">
    <source>
        <dbReference type="Proteomes" id="UP000035054"/>
    </source>
</evidence>
<feature type="region of interest" description="Disordered" evidence="1">
    <location>
        <begin position="77"/>
        <end position="99"/>
    </location>
</feature>
<dbReference type="Proteomes" id="UP000035054">
    <property type="component" value="Unassembled WGS sequence"/>
</dbReference>
<feature type="non-terminal residue" evidence="2">
    <location>
        <position position="99"/>
    </location>
</feature>
<dbReference type="AlphaFoldDB" id="A0A6N3X2W5"/>
<organism evidence="2 3">
    <name type="scientific">Candidatus Synechococcus spongiarum 142</name>
    <dbReference type="NCBI Taxonomy" id="1608213"/>
    <lineage>
        <taxon>Bacteria</taxon>
        <taxon>Bacillati</taxon>
        <taxon>Cyanobacteriota</taxon>
        <taxon>Cyanophyceae</taxon>
        <taxon>Synechococcales</taxon>
        <taxon>Synechococcaceae</taxon>
        <taxon>Synechococcus</taxon>
    </lineage>
</organism>
<protein>
    <submittedName>
        <fullName evidence="2">Uncharacterized protein</fullName>
    </submittedName>
</protein>
<name>A0A6N3X2W5_9SYNE</name>
<proteinExistence type="predicted"/>
<evidence type="ECO:0000256" key="1">
    <source>
        <dbReference type="SAM" id="MobiDB-lite"/>
    </source>
</evidence>
<reference evidence="2 3" key="1">
    <citation type="submission" date="2015-01" db="EMBL/GenBank/DDBJ databases">
        <title>Lifestyle Evolution in Cyanobacterial Symbionts of Sponges.</title>
        <authorList>
            <person name="Burgsdorf I."/>
            <person name="Slaby B.M."/>
            <person name="Handley K.M."/>
            <person name="Haber M."/>
            <person name="Blom J."/>
            <person name="Marshall C.W."/>
            <person name="Gilbert J.A."/>
            <person name="Hentschel U."/>
            <person name="Steindler L."/>
        </authorList>
    </citation>
    <scope>NUCLEOTIDE SEQUENCE [LARGE SCALE GENOMIC DNA]</scope>
    <source>
        <strain evidence="2">142</strain>
    </source>
</reference>
<evidence type="ECO:0000313" key="2">
    <source>
        <dbReference type="EMBL" id="KKZ11743.1"/>
    </source>
</evidence>
<accession>A0A6N3X2W5</accession>
<dbReference type="EMBL" id="JXUO01000270">
    <property type="protein sequence ID" value="KKZ11743.1"/>
    <property type="molecule type" value="Genomic_DNA"/>
</dbReference>
<comment type="caution">
    <text evidence="2">The sequence shown here is derived from an EMBL/GenBank/DDBJ whole genome shotgun (WGS) entry which is preliminary data.</text>
</comment>
<sequence>MEADQTMEQAGGPAGIVRGDSLELIQAAPAESVHLVLRDLSYGIGADHWDVLHHNTNAAYLGHRPAQRLAGAVFQRRRRSRVRGPSAQWQGWRGGELGL</sequence>